<dbReference type="OMA" id="ELRWDWK"/>
<dbReference type="Proteomes" id="UP000008068">
    <property type="component" value="Unassembled WGS sequence"/>
</dbReference>
<dbReference type="PANTHER" id="PTHR13395">
    <property type="entry name" value="SISTER CHROMATID COHESION PROTEIN DCC1-RELATED"/>
    <property type="match status" value="1"/>
</dbReference>
<dbReference type="Pfam" id="PF09724">
    <property type="entry name" value="Dcc1"/>
    <property type="match status" value="1"/>
</dbReference>
<evidence type="ECO:0000256" key="1">
    <source>
        <dbReference type="ARBA" id="ARBA00007017"/>
    </source>
</evidence>
<dbReference type="AlphaFoldDB" id="G0PKI8"/>
<accession>G0PKI8</accession>
<dbReference type="OrthoDB" id="5199543at2759"/>
<dbReference type="InParanoid" id="G0PKI8"/>
<dbReference type="GO" id="GO:0034088">
    <property type="term" value="P:maintenance of mitotic sister chromatid cohesion"/>
    <property type="evidence" value="ECO:0007669"/>
    <property type="project" value="TreeGrafter"/>
</dbReference>
<organism evidence="6">
    <name type="scientific">Caenorhabditis brenneri</name>
    <name type="common">Nematode worm</name>
    <dbReference type="NCBI Taxonomy" id="135651"/>
    <lineage>
        <taxon>Eukaryota</taxon>
        <taxon>Metazoa</taxon>
        <taxon>Ecdysozoa</taxon>
        <taxon>Nematoda</taxon>
        <taxon>Chromadorea</taxon>
        <taxon>Rhabditida</taxon>
        <taxon>Rhabditina</taxon>
        <taxon>Rhabditomorpha</taxon>
        <taxon>Rhabditoidea</taxon>
        <taxon>Rhabditidae</taxon>
        <taxon>Peloderinae</taxon>
        <taxon>Caenorhabditis</taxon>
    </lineage>
</organism>
<gene>
    <name evidence="5" type="ORF">CAEBREN_10639</name>
</gene>
<dbReference type="FunCoup" id="G0PKI8">
    <property type="interactions" value="2339"/>
</dbReference>
<dbReference type="EMBL" id="GL380872">
    <property type="protein sequence ID" value="EGT32231.1"/>
    <property type="molecule type" value="Genomic_DNA"/>
</dbReference>
<dbReference type="GO" id="GO:0000785">
    <property type="term" value="C:chromatin"/>
    <property type="evidence" value="ECO:0007669"/>
    <property type="project" value="TreeGrafter"/>
</dbReference>
<feature type="region of interest" description="Disordered" evidence="4">
    <location>
        <begin position="1"/>
        <end position="23"/>
    </location>
</feature>
<dbReference type="STRING" id="135651.G0PKI8"/>
<comment type="similarity">
    <text evidence="1">Belongs to the DCC1 family.</text>
</comment>
<dbReference type="HOGENOM" id="CLU_604431_0_0_1"/>
<name>G0PKI8_CAEBE</name>
<proteinExistence type="inferred from homology"/>
<protein>
    <recommendedName>
        <fullName evidence="2">Sister chromatid cohesion protein DCC1</fullName>
    </recommendedName>
</protein>
<dbReference type="InterPro" id="IPR019128">
    <property type="entry name" value="Dcc1"/>
</dbReference>
<dbReference type="PANTHER" id="PTHR13395:SF6">
    <property type="entry name" value="SISTER CHROMATID COHESION PROTEIN DCC1"/>
    <property type="match status" value="1"/>
</dbReference>
<keyword evidence="3" id="KW-0235">DNA replication</keyword>
<evidence type="ECO:0000256" key="2">
    <source>
        <dbReference type="ARBA" id="ARBA00017682"/>
    </source>
</evidence>
<dbReference type="GO" id="GO:0031390">
    <property type="term" value="C:Ctf18 RFC-like complex"/>
    <property type="evidence" value="ECO:0007669"/>
    <property type="project" value="InterPro"/>
</dbReference>
<evidence type="ECO:0000256" key="4">
    <source>
        <dbReference type="SAM" id="MobiDB-lite"/>
    </source>
</evidence>
<dbReference type="GO" id="GO:0006260">
    <property type="term" value="P:DNA replication"/>
    <property type="evidence" value="ECO:0007669"/>
    <property type="project" value="UniProtKB-KW"/>
</dbReference>
<reference evidence="6" key="1">
    <citation type="submission" date="2011-07" db="EMBL/GenBank/DDBJ databases">
        <authorList>
            <consortium name="Caenorhabditis brenneri Sequencing and Analysis Consortium"/>
            <person name="Wilson R.K."/>
        </authorList>
    </citation>
    <scope>NUCLEOTIDE SEQUENCE [LARGE SCALE GENOMIC DNA]</scope>
    <source>
        <strain evidence="6">PB2801</strain>
    </source>
</reference>
<dbReference type="GO" id="GO:0000775">
    <property type="term" value="C:chromosome, centromeric region"/>
    <property type="evidence" value="ECO:0007669"/>
    <property type="project" value="TreeGrafter"/>
</dbReference>
<feature type="compositionally biased region" description="Polar residues" evidence="4">
    <location>
        <begin position="1"/>
        <end position="14"/>
    </location>
</feature>
<evidence type="ECO:0000313" key="5">
    <source>
        <dbReference type="EMBL" id="EGT32231.1"/>
    </source>
</evidence>
<keyword evidence="6" id="KW-1185">Reference proteome</keyword>
<evidence type="ECO:0000256" key="3">
    <source>
        <dbReference type="ARBA" id="ARBA00022705"/>
    </source>
</evidence>
<dbReference type="eggNOG" id="KOG0798">
    <property type="taxonomic scope" value="Eukaryota"/>
</dbReference>
<evidence type="ECO:0000313" key="6">
    <source>
        <dbReference type="Proteomes" id="UP000008068"/>
    </source>
</evidence>
<sequence length="453" mass="51879">MNRFITRTKQSNKTDAQKLPVPTENAHQNLNNENVANTAELLKEKSSGKLEEPSIMTKLQRAIRDNDAQLTFDMLSRNRPFDNGMNKHMTKLEFSPSYSQSSSEYMLLSVDESVIDAFKEGQSLTIRGDSTDDAILCTEKTTFPMKIIESATTVLLLHNCLGAPDSSTLPEFQVETIDGKCFSCGELCPAIDYLNIGRLKDMLREQELRWDWKDREEEENLKGYRLRELLDSVQMSVGEMKIALADLPVIKFQSGRYRYLSHKFRGEMIGLIVELLDEDSDVTLESMTFAGLRNLLPDNVPDQVIEWFLKSRCEIVNEATKTYRLPEVNLIRDLTVVILHGNQKMPLQQFNVLLSKILPVGVKVEDGMFEGVADVSDAPFGKVITYLSPEDLPDTVKERMLFLFDYRKLWTMDQLRPYFRDIYKSKVSFDNFVVQNCEYSISDSNVVLYCGLK</sequence>